<dbReference type="AlphaFoldDB" id="A0A1I4F401"/>
<dbReference type="Gene3D" id="1.10.287.1120">
    <property type="entry name" value="Bipartite methylase S protein"/>
    <property type="match status" value="1"/>
</dbReference>
<protein>
    <submittedName>
        <fullName evidence="3">Type I restriction enzyme, S subunit</fullName>
    </submittedName>
</protein>
<dbReference type="Gene3D" id="3.90.220.20">
    <property type="entry name" value="DNA methylase specificity domains"/>
    <property type="match status" value="2"/>
</dbReference>
<dbReference type="GO" id="GO:0009307">
    <property type="term" value="P:DNA restriction-modification system"/>
    <property type="evidence" value="ECO:0007669"/>
    <property type="project" value="UniProtKB-KW"/>
</dbReference>
<dbReference type="STRING" id="1123062.SAMN02745775_1228"/>
<dbReference type="EMBL" id="FOSQ01000022">
    <property type="protein sequence ID" value="SFL12173.1"/>
    <property type="molecule type" value="Genomic_DNA"/>
</dbReference>
<dbReference type="InterPro" id="IPR044946">
    <property type="entry name" value="Restrct_endonuc_typeI_TRD_sf"/>
</dbReference>
<keyword evidence="4" id="KW-1185">Reference proteome</keyword>
<evidence type="ECO:0000313" key="3">
    <source>
        <dbReference type="EMBL" id="SFL12173.1"/>
    </source>
</evidence>
<proteinExistence type="predicted"/>
<keyword evidence="2" id="KW-0238">DNA-binding</keyword>
<evidence type="ECO:0000313" key="4">
    <source>
        <dbReference type="Proteomes" id="UP000199473"/>
    </source>
</evidence>
<dbReference type="SUPFAM" id="SSF116734">
    <property type="entry name" value="DNA methylase specificity domain"/>
    <property type="match status" value="2"/>
</dbReference>
<gene>
    <name evidence="3" type="ORF">SAMN02745775_1228</name>
</gene>
<accession>A0A1I4F401</accession>
<dbReference type="GO" id="GO:0003677">
    <property type="term" value="F:DNA binding"/>
    <property type="evidence" value="ECO:0007669"/>
    <property type="project" value="UniProtKB-KW"/>
</dbReference>
<organism evidence="3 4">
    <name type="scientific">Falsiroseomonas stagni DSM 19981</name>
    <dbReference type="NCBI Taxonomy" id="1123062"/>
    <lineage>
        <taxon>Bacteria</taxon>
        <taxon>Pseudomonadati</taxon>
        <taxon>Pseudomonadota</taxon>
        <taxon>Alphaproteobacteria</taxon>
        <taxon>Acetobacterales</taxon>
        <taxon>Roseomonadaceae</taxon>
        <taxon>Falsiroseomonas</taxon>
    </lineage>
</organism>
<dbReference type="PANTHER" id="PTHR30408:SF12">
    <property type="entry name" value="TYPE I RESTRICTION ENZYME MJAVIII SPECIFICITY SUBUNIT"/>
    <property type="match status" value="1"/>
</dbReference>
<dbReference type="OrthoDB" id="164285at2"/>
<dbReference type="RefSeq" id="WP_092963270.1">
    <property type="nucleotide sequence ID" value="NZ_FOSQ01000022.1"/>
</dbReference>
<evidence type="ECO:0000256" key="1">
    <source>
        <dbReference type="ARBA" id="ARBA00022747"/>
    </source>
</evidence>
<evidence type="ECO:0000256" key="2">
    <source>
        <dbReference type="ARBA" id="ARBA00023125"/>
    </source>
</evidence>
<name>A0A1I4F401_9PROT</name>
<dbReference type="PANTHER" id="PTHR30408">
    <property type="entry name" value="TYPE-1 RESTRICTION ENZYME ECOKI SPECIFICITY PROTEIN"/>
    <property type="match status" value="1"/>
</dbReference>
<sequence length="446" mass="48706">MTFPAYPAYRESGNPWIGSLPVGWEVIALKRDLHFLTSGSRGWADHYADEGALFLRIGNLPRDGLELDLADIQRVAVPAGAEGERTRVEPGDVLFSITAFMGSVAVVPDKLECAYVSQHVALARLRGDLLLPRWVGYATLSAAGKAYLDAQCYGGTKIQLSLDDVANLPVTVPSVAEQLALIAFLDRETGKIDALVAEQERLIALLKEKRQAVISQAVTKGLNASAPMKDSGVAWLGQVPAHWEVLRLGALFREAIEEGEHDLPVLSVSIHDGVSDRELADSEMDRKVTRSEDRTKYKKVAVGDLVYNMMRAWQGGFGTVAVAGMVSPAYVVARPRGDLRTAFVEFVLRTPQAIEEMRRYSKGVTDFRLRLYWDEFKQIVLAVPPPNEQASILAAIDSQAARFDTLTTEAHRAIALLRERRAALISAAVTGKIDVGGLCLSVDEAV</sequence>
<dbReference type="InterPro" id="IPR052021">
    <property type="entry name" value="Type-I_RS_S_subunit"/>
</dbReference>
<keyword evidence="1" id="KW-0680">Restriction system</keyword>
<dbReference type="Proteomes" id="UP000199473">
    <property type="component" value="Unassembled WGS sequence"/>
</dbReference>
<reference evidence="3 4" key="1">
    <citation type="submission" date="2016-10" db="EMBL/GenBank/DDBJ databases">
        <authorList>
            <person name="de Groot N.N."/>
        </authorList>
    </citation>
    <scope>NUCLEOTIDE SEQUENCE [LARGE SCALE GENOMIC DNA]</scope>
    <source>
        <strain evidence="3 4">DSM 19981</strain>
    </source>
</reference>